<comment type="caution">
    <text evidence="2">The sequence shown here is derived from an EMBL/GenBank/DDBJ whole genome shotgun (WGS) entry which is preliminary data.</text>
</comment>
<name>A0A835Z4T4_9STRA</name>
<proteinExistence type="predicted"/>
<feature type="compositionally biased region" description="Basic and acidic residues" evidence="1">
    <location>
        <begin position="426"/>
        <end position="447"/>
    </location>
</feature>
<feature type="region of interest" description="Disordered" evidence="1">
    <location>
        <begin position="421"/>
        <end position="463"/>
    </location>
</feature>
<accession>A0A835Z4T4</accession>
<gene>
    <name evidence="2" type="ORF">JKP88DRAFT_348237</name>
</gene>
<dbReference type="AlphaFoldDB" id="A0A835Z4T4"/>
<keyword evidence="3" id="KW-1185">Reference proteome</keyword>
<evidence type="ECO:0000313" key="2">
    <source>
        <dbReference type="EMBL" id="KAG5185677.1"/>
    </source>
</evidence>
<protein>
    <submittedName>
        <fullName evidence="2">Uncharacterized protein</fullName>
    </submittedName>
</protein>
<reference evidence="2" key="1">
    <citation type="submission" date="2021-02" db="EMBL/GenBank/DDBJ databases">
        <title>First Annotated Genome of the Yellow-green Alga Tribonema minus.</title>
        <authorList>
            <person name="Mahan K.M."/>
        </authorList>
    </citation>
    <scope>NUCLEOTIDE SEQUENCE</scope>
    <source>
        <strain evidence="2">UTEX B ZZ1240</strain>
    </source>
</reference>
<sequence>MVHGLLEATGYLCPSRTVSLPYEPAGCSASAAVFWSTVGLGSFLCGAARAVTERYAAFAARALRACFDEPDTQRYAACAARALRPCFDEPDTQKLAGAARALRACFDEPDTQVVHAYLQLGLLEGMLGHYAKARRYVHFSQTLYAGLQAQGQPGSAWDSNEGGMLSSLIASFGPRILDTSESEQVPPDNPESLDVPGMALAAKRGKVSRPFDALRIMLGVRGKVSRPFDVLRIMLGVALEPASPTHVVQQNVQHLVDAWDAAGVIMTCTTLSGCIAARAPQLLLRGSTLLMQERVEEGLADIEQGLALAVQQPNLIRFSLWWHAIHCGVIGLAHHGRIGAYVRTKAVYDAYTFPGTQLPDMPTYLADDHSICGPGHYCIAYRICGPGHYCIAYRVCGGPGHYCIAYRQFLERRCPTVHTRARARHGSLDKSQDESLDKSQDGSRDSSDATNSLTDLDEMDTDGLLPMDMEASEADLDSLQDVDHAARELVARDRRSQDPASHLGSAYDMPAAAAEVADVRSSMVSSPSLARTHHQIPATAASTRSVSFAHVSAITPAAKMPKRVGFNQSVYVLLIPSYQDLGERERADRWWSARELWQFRCSYYQHLVTETQGAAVQC</sequence>
<organism evidence="2 3">
    <name type="scientific">Tribonema minus</name>
    <dbReference type="NCBI Taxonomy" id="303371"/>
    <lineage>
        <taxon>Eukaryota</taxon>
        <taxon>Sar</taxon>
        <taxon>Stramenopiles</taxon>
        <taxon>Ochrophyta</taxon>
        <taxon>PX clade</taxon>
        <taxon>Xanthophyceae</taxon>
        <taxon>Tribonematales</taxon>
        <taxon>Tribonemataceae</taxon>
        <taxon>Tribonema</taxon>
    </lineage>
</organism>
<evidence type="ECO:0000313" key="3">
    <source>
        <dbReference type="Proteomes" id="UP000664859"/>
    </source>
</evidence>
<dbReference type="Proteomes" id="UP000664859">
    <property type="component" value="Unassembled WGS sequence"/>
</dbReference>
<evidence type="ECO:0000256" key="1">
    <source>
        <dbReference type="SAM" id="MobiDB-lite"/>
    </source>
</evidence>
<dbReference type="EMBL" id="JAFCMP010000124">
    <property type="protein sequence ID" value="KAG5185677.1"/>
    <property type="molecule type" value="Genomic_DNA"/>
</dbReference>